<dbReference type="InterPro" id="IPR012677">
    <property type="entry name" value="Nucleotide-bd_a/b_plait_sf"/>
</dbReference>
<protein>
    <recommendedName>
        <fullName evidence="4">RRM domain-containing protein</fullName>
    </recommendedName>
</protein>
<dbReference type="PANTHER" id="PTHR24012">
    <property type="entry name" value="RNA BINDING PROTEIN"/>
    <property type="match status" value="1"/>
</dbReference>
<dbReference type="Proteomes" id="UP000694555">
    <property type="component" value="Unplaced"/>
</dbReference>
<evidence type="ECO:0000256" key="1">
    <source>
        <dbReference type="ARBA" id="ARBA00022737"/>
    </source>
</evidence>
<dbReference type="PROSITE" id="PS50102">
    <property type="entry name" value="RRM"/>
    <property type="match status" value="1"/>
</dbReference>
<feature type="domain" description="RRM" evidence="4">
    <location>
        <begin position="1"/>
        <end position="68"/>
    </location>
</feature>
<evidence type="ECO:0000256" key="3">
    <source>
        <dbReference type="PROSITE-ProRule" id="PRU00176"/>
    </source>
</evidence>
<evidence type="ECO:0000313" key="6">
    <source>
        <dbReference type="Proteomes" id="UP000694555"/>
    </source>
</evidence>
<reference evidence="5" key="1">
    <citation type="submission" date="2025-08" db="UniProtKB">
        <authorList>
            <consortium name="Ensembl"/>
        </authorList>
    </citation>
    <scope>IDENTIFICATION</scope>
</reference>
<dbReference type="InterPro" id="IPR000504">
    <property type="entry name" value="RRM_dom"/>
</dbReference>
<dbReference type="SUPFAM" id="SSF54928">
    <property type="entry name" value="RNA-binding domain, RBD"/>
    <property type="match status" value="1"/>
</dbReference>
<dbReference type="AlphaFoldDB" id="A0A8C0AUI1"/>
<reference evidence="5" key="2">
    <citation type="submission" date="2025-09" db="UniProtKB">
        <authorList>
            <consortium name="Ensembl"/>
        </authorList>
    </citation>
    <scope>IDENTIFICATION</scope>
</reference>
<evidence type="ECO:0000313" key="5">
    <source>
        <dbReference type="Ensembl" id="ENSBJAP00000007387.1"/>
    </source>
</evidence>
<accession>A0A8C0AUI1</accession>
<organism evidence="5 6">
    <name type="scientific">Buteo japonicus</name>
    <dbReference type="NCBI Taxonomy" id="224669"/>
    <lineage>
        <taxon>Eukaryota</taxon>
        <taxon>Metazoa</taxon>
        <taxon>Chordata</taxon>
        <taxon>Craniata</taxon>
        <taxon>Vertebrata</taxon>
        <taxon>Euteleostomi</taxon>
        <taxon>Archelosauria</taxon>
        <taxon>Archosauria</taxon>
        <taxon>Dinosauria</taxon>
        <taxon>Saurischia</taxon>
        <taxon>Theropoda</taxon>
        <taxon>Coelurosauria</taxon>
        <taxon>Aves</taxon>
        <taxon>Neognathae</taxon>
        <taxon>Neoaves</taxon>
        <taxon>Telluraves</taxon>
        <taxon>Accipitrimorphae</taxon>
        <taxon>Accipitriformes</taxon>
        <taxon>Accipitridae</taxon>
        <taxon>Accipitrinae</taxon>
        <taxon>Buteo</taxon>
    </lineage>
</organism>
<sequence>MLNKQQSEDDVRRLFEAFGNIEECTILRGPDGNSKGCAFVKYSSHAEAQAAINALHGSQTMPVSSSVTQASEDPHSPSRVLYFLPDALSLLQRSNSKGLRGCMAKIITSRIPCYKICVRCMDCMSQPCIRLIPLSVSLCLLSCREPLQAWCKWQDKWACSTPWPSSLEHMAPMHRQ</sequence>
<keyword evidence="6" id="KW-1185">Reference proteome</keyword>
<dbReference type="Gene3D" id="3.30.70.330">
    <property type="match status" value="1"/>
</dbReference>
<dbReference type="InterPro" id="IPR035979">
    <property type="entry name" value="RBD_domain_sf"/>
</dbReference>
<proteinExistence type="predicted"/>
<name>A0A8C0AUI1_9AVES</name>
<dbReference type="GO" id="GO:0003723">
    <property type="term" value="F:RNA binding"/>
    <property type="evidence" value="ECO:0007669"/>
    <property type="project" value="UniProtKB-UniRule"/>
</dbReference>
<keyword evidence="1" id="KW-0677">Repeat</keyword>
<evidence type="ECO:0000256" key="2">
    <source>
        <dbReference type="ARBA" id="ARBA00022884"/>
    </source>
</evidence>
<dbReference type="Ensembl" id="ENSBJAT00000007602.1">
    <property type="protein sequence ID" value="ENSBJAP00000007387.1"/>
    <property type="gene ID" value="ENSBJAG00000005209.1"/>
</dbReference>
<evidence type="ECO:0000259" key="4">
    <source>
        <dbReference type="PROSITE" id="PS50102"/>
    </source>
</evidence>
<dbReference type="SMART" id="SM00360">
    <property type="entry name" value="RRM"/>
    <property type="match status" value="1"/>
</dbReference>
<dbReference type="Pfam" id="PF00076">
    <property type="entry name" value="RRM_1"/>
    <property type="match status" value="1"/>
</dbReference>
<keyword evidence="2 3" id="KW-0694">RNA-binding</keyword>